<name>A0A4R0PB23_9SPHI</name>
<dbReference type="InterPro" id="IPR023210">
    <property type="entry name" value="NADP_OxRdtase_dom"/>
</dbReference>
<dbReference type="AlphaFoldDB" id="A0A4R0PB23"/>
<keyword evidence="1" id="KW-0560">Oxidoreductase</keyword>
<protein>
    <submittedName>
        <fullName evidence="5">Aldo/keto reductase</fullName>
    </submittedName>
</protein>
<dbReference type="PANTHER" id="PTHR43625">
    <property type="entry name" value="AFLATOXIN B1 ALDEHYDE REDUCTASE"/>
    <property type="match status" value="1"/>
</dbReference>
<dbReference type="PROSITE" id="PS51318">
    <property type="entry name" value="TAT"/>
    <property type="match status" value="1"/>
</dbReference>
<dbReference type="InterPro" id="IPR050791">
    <property type="entry name" value="Aldo-Keto_reductase"/>
</dbReference>
<evidence type="ECO:0000256" key="2">
    <source>
        <dbReference type="SAM" id="MobiDB-lite"/>
    </source>
</evidence>
<gene>
    <name evidence="5" type="ORF">EZ449_03210</name>
</gene>
<dbReference type="PANTHER" id="PTHR43625:SF77">
    <property type="entry name" value="ALDO-KETO REDUCTASE"/>
    <property type="match status" value="1"/>
</dbReference>
<evidence type="ECO:0000256" key="3">
    <source>
        <dbReference type="SAM" id="SignalP"/>
    </source>
</evidence>
<proteinExistence type="predicted"/>
<evidence type="ECO:0000313" key="6">
    <source>
        <dbReference type="Proteomes" id="UP000291485"/>
    </source>
</evidence>
<keyword evidence="6" id="KW-1185">Reference proteome</keyword>
<organism evidence="5 6">
    <name type="scientific">Pedobacter frigidisoli</name>
    <dbReference type="NCBI Taxonomy" id="2530455"/>
    <lineage>
        <taxon>Bacteria</taxon>
        <taxon>Pseudomonadati</taxon>
        <taxon>Bacteroidota</taxon>
        <taxon>Sphingobacteriia</taxon>
        <taxon>Sphingobacteriales</taxon>
        <taxon>Sphingobacteriaceae</taxon>
        <taxon>Pedobacter</taxon>
    </lineage>
</organism>
<dbReference type="GO" id="GO:0016491">
    <property type="term" value="F:oxidoreductase activity"/>
    <property type="evidence" value="ECO:0007669"/>
    <property type="project" value="UniProtKB-KW"/>
</dbReference>
<dbReference type="CDD" id="cd19078">
    <property type="entry name" value="AKR_AKR13C1_2"/>
    <property type="match status" value="1"/>
</dbReference>
<dbReference type="Pfam" id="PF00248">
    <property type="entry name" value="Aldo_ket_red"/>
    <property type="match status" value="1"/>
</dbReference>
<dbReference type="Gene3D" id="3.20.20.100">
    <property type="entry name" value="NADP-dependent oxidoreductase domain"/>
    <property type="match status" value="1"/>
</dbReference>
<feature type="domain" description="NADP-dependent oxidoreductase" evidence="4">
    <location>
        <begin position="64"/>
        <end position="358"/>
    </location>
</feature>
<accession>A0A4R0PB23</accession>
<dbReference type="RefSeq" id="WP_131556525.1">
    <property type="nucleotide sequence ID" value="NZ_SJSN01000002.1"/>
</dbReference>
<feature type="region of interest" description="Disordered" evidence="2">
    <location>
        <begin position="32"/>
        <end position="54"/>
    </location>
</feature>
<dbReference type="OrthoDB" id="9773828at2"/>
<dbReference type="GO" id="GO:0005737">
    <property type="term" value="C:cytoplasm"/>
    <property type="evidence" value="ECO:0007669"/>
    <property type="project" value="TreeGrafter"/>
</dbReference>
<comment type="caution">
    <text evidence="5">The sequence shown here is derived from an EMBL/GenBank/DDBJ whole genome shotgun (WGS) entry which is preliminary data.</text>
</comment>
<feature type="signal peptide" evidence="3">
    <location>
        <begin position="1"/>
        <end position="29"/>
    </location>
</feature>
<feature type="compositionally biased region" description="Polar residues" evidence="2">
    <location>
        <begin position="45"/>
        <end position="54"/>
    </location>
</feature>
<evidence type="ECO:0000259" key="4">
    <source>
        <dbReference type="Pfam" id="PF00248"/>
    </source>
</evidence>
<dbReference type="SUPFAM" id="SSF51430">
    <property type="entry name" value="NAD(P)-linked oxidoreductase"/>
    <property type="match status" value="1"/>
</dbReference>
<evidence type="ECO:0000313" key="5">
    <source>
        <dbReference type="EMBL" id="TCD12045.1"/>
    </source>
</evidence>
<keyword evidence="3" id="KW-0732">Signal</keyword>
<dbReference type="InterPro" id="IPR006311">
    <property type="entry name" value="TAT_signal"/>
</dbReference>
<feature type="chain" id="PRO_5020549357" evidence="3">
    <location>
        <begin position="30"/>
        <end position="375"/>
    </location>
</feature>
<dbReference type="InterPro" id="IPR036812">
    <property type="entry name" value="NAD(P)_OxRdtase_dom_sf"/>
</dbReference>
<reference evidence="5 6" key="1">
    <citation type="submission" date="2019-02" db="EMBL/GenBank/DDBJ databases">
        <title>Pedobacter sp. RP-3-11 sp. nov., isolated from Arctic soil.</title>
        <authorList>
            <person name="Dahal R.H."/>
        </authorList>
    </citation>
    <scope>NUCLEOTIDE SEQUENCE [LARGE SCALE GENOMIC DNA]</scope>
    <source>
        <strain evidence="5 6">RP-3-11</strain>
    </source>
</reference>
<dbReference type="Proteomes" id="UP000291485">
    <property type="component" value="Unassembled WGS sequence"/>
</dbReference>
<sequence length="375" mass="41455">MENQNRRNFLKASSALSGALLLPPALSFAIPPAQGKERANPSNPPNLQSRRLGTGKNSVEVSALGLGCMGMSWNRSFIPDRKYMIETIRKAYDMGVNLFDTAEAYGPFINEQLVGEAIKPFRKKIALCSKFGFDIQNGKFVSGSLNSKPAHIREVVEQSLKRLNTDVIDLLYQHRVDPNVPMEDVAGTIKDLINEGKVKHFGLSEAGADDIRKAHAIQPLTAIQTEYSLISRDPEKEIFPVCEELGIGFVPYSPLCRAYLTGYINERTKYVNGNDNRGALPRYAPYAVKANWAIIDVLAAFGNERGLTVAQVSLAWLLAQKPWIVPIPGTTKLAHLQENLWSIDYKFSPEELAKLTSAVSNIDIVGNRLATPQTK</sequence>
<dbReference type="EMBL" id="SJSN01000002">
    <property type="protein sequence ID" value="TCD12045.1"/>
    <property type="molecule type" value="Genomic_DNA"/>
</dbReference>
<evidence type="ECO:0000256" key="1">
    <source>
        <dbReference type="ARBA" id="ARBA00023002"/>
    </source>
</evidence>